<dbReference type="GO" id="GO:0006260">
    <property type="term" value="P:DNA replication"/>
    <property type="evidence" value="ECO:0007669"/>
    <property type="project" value="TreeGrafter"/>
</dbReference>
<dbReference type="SUPFAM" id="SSF52540">
    <property type="entry name" value="P-loop containing nucleoside triphosphate hydrolases"/>
    <property type="match status" value="1"/>
</dbReference>
<proteinExistence type="inferred from homology"/>
<comment type="similarity">
    <text evidence="1">Belongs to the IS21/IS1162 putative ATP-binding protein family.</text>
</comment>
<dbReference type="SMART" id="SM00382">
    <property type="entry name" value="AAA"/>
    <property type="match status" value="1"/>
</dbReference>
<evidence type="ECO:0000256" key="1">
    <source>
        <dbReference type="ARBA" id="ARBA00008059"/>
    </source>
</evidence>
<dbReference type="AlphaFoldDB" id="A0A651PEN5"/>
<gene>
    <name evidence="5" type="primary">zapE</name>
    <name evidence="5" type="ORF">EAS64_42735</name>
</gene>
<evidence type="ECO:0000256" key="2">
    <source>
        <dbReference type="ARBA" id="ARBA00022741"/>
    </source>
</evidence>
<reference evidence="5 6" key="1">
    <citation type="submission" date="2018-11" db="EMBL/GenBank/DDBJ databases">
        <title>Trebonia kvetii gen.nov., sp.nov., a novel acidophilic actinobacterium, and proposal of the new actinobacterial family Treboniaceae fam. nov.</title>
        <authorList>
            <person name="Rapoport D."/>
            <person name="Sagova-Mareckova M."/>
            <person name="Sedlacek I."/>
            <person name="Provaznik J."/>
            <person name="Kralova S."/>
            <person name="Pavlinic D."/>
            <person name="Benes V."/>
            <person name="Kopecky J."/>
        </authorList>
    </citation>
    <scope>NUCLEOTIDE SEQUENCE [LARGE SCALE GENOMIC DNA]</scope>
    <source>
        <strain evidence="5 6">15Tr583</strain>
    </source>
</reference>
<protein>
    <submittedName>
        <fullName evidence="5">Cell division protein ZapE</fullName>
    </submittedName>
</protein>
<dbReference type="Gene3D" id="3.40.50.300">
    <property type="entry name" value="P-loop containing nucleotide triphosphate hydrolases"/>
    <property type="match status" value="1"/>
</dbReference>
<comment type="caution">
    <text evidence="5">The sequence shown here is derived from an EMBL/GenBank/DDBJ whole genome shotgun (WGS) entry which is preliminary data.</text>
</comment>
<evidence type="ECO:0000259" key="4">
    <source>
        <dbReference type="SMART" id="SM00382"/>
    </source>
</evidence>
<keyword evidence="5" id="KW-0131">Cell cycle</keyword>
<dbReference type="Proteomes" id="UP000460272">
    <property type="component" value="Unassembled WGS sequence"/>
</dbReference>
<dbReference type="InterPro" id="IPR028350">
    <property type="entry name" value="DNAC/IstB-like"/>
</dbReference>
<dbReference type="OrthoDB" id="9773429at2"/>
<keyword evidence="5" id="KW-0132">Cell division</keyword>
<sequence length="253" mass="28179">MTMTSPVSPDLKRLLRALKLGRLEDTLPERLTAARQQKMAHADFLELLLSDEVTRRENGSAARRARAAGLDPAMHLETWDPQAAVRYDQQLWNELTSLRFADAGHGALILGPVGVGKTHLATALGHIAVRRRLTVTMARADQLFKKLKAARLDNTTEAEHRRLAAVSVLIIDDFALQPLGETATADFYELVVARHRKNPTIVTSNRTPDEWVTLMSDPLLAQSAVDRLVSTCHELIVEGESYRRRQRPAMPAV</sequence>
<dbReference type="InterPro" id="IPR047661">
    <property type="entry name" value="IstB"/>
</dbReference>
<evidence type="ECO:0000313" key="6">
    <source>
        <dbReference type="Proteomes" id="UP000460272"/>
    </source>
</evidence>
<feature type="domain" description="AAA+ ATPase" evidence="4">
    <location>
        <begin position="103"/>
        <end position="240"/>
    </location>
</feature>
<dbReference type="GO" id="GO:0051301">
    <property type="term" value="P:cell division"/>
    <property type="evidence" value="ECO:0007669"/>
    <property type="project" value="UniProtKB-KW"/>
</dbReference>
<dbReference type="Pfam" id="PF01695">
    <property type="entry name" value="IstB_IS21"/>
    <property type="match status" value="1"/>
</dbReference>
<dbReference type="GO" id="GO:0005524">
    <property type="term" value="F:ATP binding"/>
    <property type="evidence" value="ECO:0007669"/>
    <property type="project" value="UniProtKB-KW"/>
</dbReference>
<dbReference type="NCBIfam" id="NF038214">
    <property type="entry name" value="IS21_help_AAA"/>
    <property type="match status" value="1"/>
</dbReference>
<dbReference type="PANTHER" id="PTHR30050">
    <property type="entry name" value="CHROMOSOMAL REPLICATION INITIATOR PROTEIN DNAA"/>
    <property type="match status" value="1"/>
</dbReference>
<evidence type="ECO:0000313" key="5">
    <source>
        <dbReference type="EMBL" id="TVY97967.1"/>
    </source>
</evidence>
<dbReference type="RefSeq" id="WP_145862442.1">
    <property type="nucleotide sequence ID" value="NZ_RPFW01000019.1"/>
</dbReference>
<dbReference type="CDD" id="cd00009">
    <property type="entry name" value="AAA"/>
    <property type="match status" value="1"/>
</dbReference>
<organism evidence="5 6">
    <name type="scientific">Trebonia kvetii</name>
    <dbReference type="NCBI Taxonomy" id="2480626"/>
    <lineage>
        <taxon>Bacteria</taxon>
        <taxon>Bacillati</taxon>
        <taxon>Actinomycetota</taxon>
        <taxon>Actinomycetes</taxon>
        <taxon>Streptosporangiales</taxon>
        <taxon>Treboniaceae</taxon>
        <taxon>Trebonia</taxon>
    </lineage>
</organism>
<dbReference type="EMBL" id="RPFW01000019">
    <property type="protein sequence ID" value="TVY97967.1"/>
    <property type="molecule type" value="Genomic_DNA"/>
</dbReference>
<accession>A0A651PEN5</accession>
<dbReference type="InterPro" id="IPR003593">
    <property type="entry name" value="AAA+_ATPase"/>
</dbReference>
<keyword evidence="6" id="KW-1185">Reference proteome</keyword>
<evidence type="ECO:0000256" key="3">
    <source>
        <dbReference type="ARBA" id="ARBA00022840"/>
    </source>
</evidence>
<dbReference type="InterPro" id="IPR027417">
    <property type="entry name" value="P-loop_NTPase"/>
</dbReference>
<dbReference type="PIRSF" id="PIRSF003073">
    <property type="entry name" value="DNAC_TnpB_IstB"/>
    <property type="match status" value="1"/>
</dbReference>
<dbReference type="PANTHER" id="PTHR30050:SF4">
    <property type="entry name" value="ATP-BINDING PROTEIN RV3427C IN INSERTION SEQUENCE-RELATED"/>
    <property type="match status" value="1"/>
</dbReference>
<name>A0A651PEN5_9ACTN</name>
<keyword evidence="2" id="KW-0547">Nucleotide-binding</keyword>
<keyword evidence="3" id="KW-0067">ATP-binding</keyword>
<dbReference type="InterPro" id="IPR002611">
    <property type="entry name" value="IstB_ATP-bd"/>
</dbReference>